<dbReference type="SUPFAM" id="SSF50129">
    <property type="entry name" value="GroES-like"/>
    <property type="match status" value="1"/>
</dbReference>
<dbReference type="Gene3D" id="3.90.180.10">
    <property type="entry name" value="Medium-chain alcohol dehydrogenases, catalytic domain"/>
    <property type="match status" value="1"/>
</dbReference>
<evidence type="ECO:0000313" key="4">
    <source>
        <dbReference type="Proteomes" id="UP000291591"/>
    </source>
</evidence>
<keyword evidence="4" id="KW-1185">Reference proteome</keyword>
<dbReference type="Proteomes" id="UP000291591">
    <property type="component" value="Unassembled WGS sequence"/>
</dbReference>
<evidence type="ECO:0000259" key="2">
    <source>
        <dbReference type="SMART" id="SM00829"/>
    </source>
</evidence>
<dbReference type="Pfam" id="PF13602">
    <property type="entry name" value="ADH_zinc_N_2"/>
    <property type="match status" value="1"/>
</dbReference>
<comment type="caution">
    <text evidence="3">The sequence shown here is derived from an EMBL/GenBank/DDBJ whole genome shotgun (WGS) entry which is preliminary data.</text>
</comment>
<dbReference type="Gene3D" id="3.40.50.720">
    <property type="entry name" value="NAD(P)-binding Rossmann-like Domain"/>
    <property type="match status" value="1"/>
</dbReference>
<dbReference type="OrthoDB" id="9787435at2"/>
<dbReference type="SUPFAM" id="SSF51735">
    <property type="entry name" value="NAD(P)-binding Rossmann-fold domains"/>
    <property type="match status" value="1"/>
</dbReference>
<dbReference type="CDD" id="cd05289">
    <property type="entry name" value="MDR_like_2"/>
    <property type="match status" value="1"/>
</dbReference>
<accession>A0A4Q7UZ12</accession>
<dbReference type="SMART" id="SM00829">
    <property type="entry name" value="PKS_ER"/>
    <property type="match status" value="1"/>
</dbReference>
<keyword evidence="1" id="KW-0521">NADP</keyword>
<gene>
    <name evidence="3" type="ORF">EV383_4106</name>
</gene>
<dbReference type="Pfam" id="PF08240">
    <property type="entry name" value="ADH_N"/>
    <property type="match status" value="1"/>
</dbReference>
<dbReference type="EMBL" id="SHKL01000001">
    <property type="protein sequence ID" value="RZT87196.1"/>
    <property type="molecule type" value="Genomic_DNA"/>
</dbReference>
<dbReference type="AlphaFoldDB" id="A0A4Q7UZ12"/>
<name>A0A4Q7UZ12_PSEST</name>
<evidence type="ECO:0000313" key="3">
    <source>
        <dbReference type="EMBL" id="RZT87196.1"/>
    </source>
</evidence>
<dbReference type="InterPro" id="IPR013154">
    <property type="entry name" value="ADH-like_N"/>
</dbReference>
<dbReference type="PANTHER" id="PTHR44154:SF1">
    <property type="entry name" value="QUINONE OXIDOREDUCTASE"/>
    <property type="match status" value="1"/>
</dbReference>
<reference evidence="3 4" key="1">
    <citation type="submission" date="2019-02" db="EMBL/GenBank/DDBJ databases">
        <title>Sequencing the genomes of 1000 actinobacteria strains.</title>
        <authorList>
            <person name="Klenk H.-P."/>
        </authorList>
    </citation>
    <scope>NUCLEOTIDE SEQUENCE [LARGE SCALE GENOMIC DNA]</scope>
    <source>
        <strain evidence="3 4">DSM 45779</strain>
    </source>
</reference>
<dbReference type="InterPro" id="IPR020843">
    <property type="entry name" value="ER"/>
</dbReference>
<dbReference type="PANTHER" id="PTHR44154">
    <property type="entry name" value="QUINONE OXIDOREDUCTASE"/>
    <property type="match status" value="1"/>
</dbReference>
<dbReference type="RefSeq" id="WP_130291380.1">
    <property type="nucleotide sequence ID" value="NZ_SHKL01000001.1"/>
</dbReference>
<dbReference type="InterPro" id="IPR011032">
    <property type="entry name" value="GroES-like_sf"/>
</dbReference>
<dbReference type="InterPro" id="IPR036291">
    <property type="entry name" value="NAD(P)-bd_dom_sf"/>
</dbReference>
<dbReference type="InterPro" id="IPR051603">
    <property type="entry name" value="Zinc-ADH_QOR/CCCR"/>
</dbReference>
<sequence>MRAIGVRVLGGPDALEVLDLPEPHAGPGELRIRVQAAAVNPTDTLQRSTRRQDVDPPWVPGMDIAGVVDEVGEGGGDLLGVGDPAMAIVVPAGTHGAYAEYVVVPKGSAVALPDGADAVAAATLPMNGLTARLALDELAVPAGGTLAVTGAAGAFGGYVVQLAVAAGIRVVADASDADRDLVRGLGADVVLARGDGFPAAVREVVPDGVDGLADGSVQGDALLPAVRDGGRIATVRGYRGPSGDETAERGITWHPVWVRTIAEHRDKLDELRALASSGAVTLRVAGTYPAERAPDAHRALEAGGQRGRAVLTF</sequence>
<evidence type="ECO:0000256" key="1">
    <source>
        <dbReference type="ARBA" id="ARBA00022857"/>
    </source>
</evidence>
<proteinExistence type="predicted"/>
<feature type="domain" description="Enoyl reductase (ER)" evidence="2">
    <location>
        <begin position="10"/>
        <end position="311"/>
    </location>
</feature>
<dbReference type="GO" id="GO:0016491">
    <property type="term" value="F:oxidoreductase activity"/>
    <property type="evidence" value="ECO:0007669"/>
    <property type="project" value="InterPro"/>
</dbReference>
<organism evidence="3 4">
    <name type="scientific">Pseudonocardia sediminis</name>
    <dbReference type="NCBI Taxonomy" id="1397368"/>
    <lineage>
        <taxon>Bacteria</taxon>
        <taxon>Bacillati</taxon>
        <taxon>Actinomycetota</taxon>
        <taxon>Actinomycetes</taxon>
        <taxon>Pseudonocardiales</taxon>
        <taxon>Pseudonocardiaceae</taxon>
        <taxon>Pseudonocardia</taxon>
    </lineage>
</organism>
<protein>
    <submittedName>
        <fullName evidence="3">NADPH:quinone reductase-like Zn-dependent oxidoreductase</fullName>
    </submittedName>
</protein>